<accession>A0AB34JXF7</accession>
<gene>
    <name evidence="2" type="ORF">AB1Y20_015525</name>
</gene>
<feature type="compositionally biased region" description="Acidic residues" evidence="1">
    <location>
        <begin position="2723"/>
        <end position="2737"/>
    </location>
</feature>
<dbReference type="Proteomes" id="UP001515480">
    <property type="component" value="Unassembled WGS sequence"/>
</dbReference>
<feature type="region of interest" description="Disordered" evidence="1">
    <location>
        <begin position="2723"/>
        <end position="2745"/>
    </location>
</feature>
<reference evidence="2 3" key="1">
    <citation type="journal article" date="2024" name="Science">
        <title>Giant polyketide synthase enzymes in the biosynthesis of giant marine polyether toxins.</title>
        <authorList>
            <person name="Fallon T.R."/>
            <person name="Shende V.V."/>
            <person name="Wierzbicki I.H."/>
            <person name="Pendleton A.L."/>
            <person name="Watervoot N.F."/>
            <person name="Auber R.P."/>
            <person name="Gonzalez D.J."/>
            <person name="Wisecaver J.H."/>
            <person name="Moore B.S."/>
        </authorList>
    </citation>
    <scope>NUCLEOTIDE SEQUENCE [LARGE SCALE GENOMIC DNA]</scope>
    <source>
        <strain evidence="2 3">12B1</strain>
    </source>
</reference>
<organism evidence="2 3">
    <name type="scientific">Prymnesium parvum</name>
    <name type="common">Toxic golden alga</name>
    <dbReference type="NCBI Taxonomy" id="97485"/>
    <lineage>
        <taxon>Eukaryota</taxon>
        <taxon>Haptista</taxon>
        <taxon>Haptophyta</taxon>
        <taxon>Prymnesiophyceae</taxon>
        <taxon>Prymnesiales</taxon>
        <taxon>Prymnesiaceae</taxon>
        <taxon>Prymnesium</taxon>
    </lineage>
</organism>
<sequence>MTPRRAASHHSACRLAALSSSPRRPASPLVSQVATTMHALEDKLTLFRHEQAMNRGSLRLGNYFTPQERARVLWVLSDRRWVQVLRAWKYWLKRAACPRISRLKEVGDRVSYHKREQSRYAWASWLEGMAAQAEWRRLLRLALARMVRQQTSDSWSRWRQLCAEWSREARLARLGRAWATWRRGSERRTMMLRRLLMGLARVALQREAARAWRLWEERLLQSHRRVARAVVRLAVRRRLTAWRRWQTACALRHEAGRRRQSGRARLRGRRLSCAWGRWACGAVDRTRALQALRAGFAWSASLRAVGRGWAVLAAVPAVRACRRRALDAARSRVCHLRARSGWRSWREACAESSLGRRQSLRADAAAATLRLSRRGWRPWRRYAQRRTVALHQLGATLTRLACRREVARAWAGWVQVEACRTQAAVLSASSRRKALLRCLKLAWRAWRGAAQRRSAWTRRSRRGACRVGERRRAAAWVVWVGARERLKHHSQLVQRGAARRPLQLQRRACRAWRETVATRAWRRGHLRQASLRVRTRRLWQGWYDWQRHVCSRPRLLQRLVVGLRRVGKPREMRHAWAAWVATAEAGASDHLVLSVARSRMERRHLRVGWRCWAVASSLQSWLQHQLSRFLSRQRNWRVVRAWSMWGCVVIARTVKVRLLREGFEHSARRRLVLHAWAGWARSVANQLTEGRHMRAMRIRMGQHRLKLAWRAWRGAAQRRAAWTRRSRRGACRVGERRRAAAWVVWVGARERLKHHSQLVQRGAARRPLQLQRRACRAWRETVATRAWRRGHLRQASLRVRTRRLWQGWYDWQRHVCSRPRLLQRLVVGLRRVGKPREVRHAWAAWVATAEAGASDHLLLSVARSRMERRHLRVGWRSWLNVAQGRAETTTRARRRLAHVALRQVQRQLRAWRRATGYAASRRRLVHMRANFNLRKQMKRRMQEWAHSAHDIAHEARLMRAFNKRMTFRTWKSSWDEAERSEEELRALWAMFERSASRRQVDRAWAGWVRLLVRQAADGHLLRVARGRVALCRLGGGWRSWSTGAQRRAASSQLRCHARSRVRHRRTSRAWAMWVARSDQVAELRHAAGVCALRTPQRQLRRSWEQWVRRSVDVWRIVGSTKRAKAIVDTRRLRDAMVVWHSRAASKAARHRQLRARVTEVPAPETVRLWRVWRESSAVSVSRVRQVRYGRAVAAIRTVAIAWDEWSRQSAQRTEQLRVLGVMFERSASRRQVDRAWAGWVRLLVRQAADGHLLRVARGRVALCRLGGGWRSWSTGAQRRAASSQLRCHARSRVGHRRTSRAWAMWVARSDQVAELRHAAGVCALRTPQRQLRRSWEQWVGRSVDVWRIVGSTKRAKAIVGTRRLRDAMMVWHSRAASKAARHRQLRARVAEVPARETVRVWRVWRESSAVSASRVRQVRYGRAVAAIRTVAIAWDEWSRQSAQRTEQLRVLGVMFERSASRRQVDRAWAGWVRLLVRQAADGHLLRVARGRVALCRLGGGWRSWSTGAQRRAASSQLRCHARSRVGHRRTSRAWAMWVARSDQVAELRHAAGVCALRTPQRQLRRSWEQWVGRSVDVWRIVGSTKRAKAIVGTRRLRDAMMVWHSRAASKAARHRQLRARVAEVPARETVRVWRVWRESSAVSASRVRQVRYGRAVAAIRTVAIAWDEWSRQSAQRTEQLRMLGVMFERSASRRQVDRAWAGWVRLLVRQAADGHLLRVARGRVALCRLGAGWRSWWTGAQRRAASSQLRCHARSRVGHRRTSRAWAMWVARSDQVAELRHAAGVCALRTPQRQLRRSWEQWECRSVDVWRIIGSTKRAKAIVGTRRLRDALVVWHSRAASKAARHRQLRARVAEVPARETVRVWRVWRESSAVSASRVRQVRYGRAVAAIRTVAIAWDEWSRQSAQRTEQLRVLGVMFERSASRRQVDRAWAGWVRLLVGQAADGHLLRVARGRVALCRLGGGWRSWWTGAQRRAASSQLRCHARSRVGHRRTSRAWAMWVARSDQVAELRHAAGVCALRTPQRQLRRSWEQWVGRSVDVWRIVGSTKRAKAIVHTRRLRDAMVVWHSRAASKVARHRQLRARVTEVPARETVRLWRVWRESSAVSASRLRQVRYGRAAAAIRTMEHKWGVWSRQSAQRTERLRVLGVMFERSSSRRQVDRAWAGWVRLLVREAADGHLLRVATERIILFRLHVALCSWLATHTTALVMARQKDYGLCRLFERQIVRAWTRWVFWKRLSSATGDGDRAWDMSRLLERKLRGSWAEATASGFDMGRRLHHASLGGAEKQLLRAWRVWRRSGKDRSKMLRRILSGLGRVAALREAARAWAIWVKRKATRSAARRLSRFGASRLKHHRARTAFKAFRKSCTESALWARLACRAKVLVGDRRMRCAWTFWADMADRTATKRRLSQKAHTFATVFQRARSAKTLNADLPRTSDELVPATSTFEEVNDDSQEAELERMRSAQSRVAKLQIAALRDVLAFDEAWKPSQNGASRHFSGAVRIARTPFEMVLSSHEMSGGFDMAAGAFGSDSAAGRKPADKSNATVVSALCTDLREDSRRSEEFDSLLECASIAKSHFTHSPQSMHTWISQISFKTFLSLECAFPNLSVYLTSCVLAMFRYAARTLKALEHSKNGCRNVDEHVSAQKAPLNGAQPRLSVDSRVRQARVAYAAKQRKQLGSTAMYLSSTSGPVRVATSVAQSSCHSQEELLAHTMIRVPEEQDETCTSDESADSQADDTTSERQLSSLDMSLEANSLDSVMGPLSEVEKQEIAKATRRGALSRASSVVRLQRLNLLRDQLPSDETTQH</sequence>
<evidence type="ECO:0000313" key="2">
    <source>
        <dbReference type="EMBL" id="KAL1526833.1"/>
    </source>
</evidence>
<name>A0AB34JXF7_PRYPA</name>
<dbReference type="EMBL" id="JBGBPQ010000003">
    <property type="protein sequence ID" value="KAL1526833.1"/>
    <property type="molecule type" value="Genomic_DNA"/>
</dbReference>
<evidence type="ECO:0000256" key="1">
    <source>
        <dbReference type="SAM" id="MobiDB-lite"/>
    </source>
</evidence>
<protein>
    <submittedName>
        <fullName evidence="2">Uncharacterized protein</fullName>
    </submittedName>
</protein>
<proteinExistence type="predicted"/>
<comment type="caution">
    <text evidence="2">The sequence shown here is derived from an EMBL/GenBank/DDBJ whole genome shotgun (WGS) entry which is preliminary data.</text>
</comment>
<keyword evidence="3" id="KW-1185">Reference proteome</keyword>
<evidence type="ECO:0000313" key="3">
    <source>
        <dbReference type="Proteomes" id="UP001515480"/>
    </source>
</evidence>